<evidence type="ECO:0000259" key="7">
    <source>
        <dbReference type="Pfam" id="PF14322"/>
    </source>
</evidence>
<dbReference type="Pfam" id="PF07980">
    <property type="entry name" value="SusD_RagB"/>
    <property type="match status" value="1"/>
</dbReference>
<evidence type="ECO:0000256" key="4">
    <source>
        <dbReference type="ARBA" id="ARBA00023136"/>
    </source>
</evidence>
<dbReference type="PATRIC" id="fig|1227739.3.peg.3307"/>
<dbReference type="CDD" id="cd08977">
    <property type="entry name" value="SusD"/>
    <property type="match status" value="1"/>
</dbReference>
<evidence type="ECO:0000313" key="9">
    <source>
        <dbReference type="Proteomes" id="UP000019423"/>
    </source>
</evidence>
<evidence type="ECO:0000256" key="1">
    <source>
        <dbReference type="ARBA" id="ARBA00004442"/>
    </source>
</evidence>
<evidence type="ECO:0000256" key="2">
    <source>
        <dbReference type="ARBA" id="ARBA00006275"/>
    </source>
</evidence>
<dbReference type="KEGG" id="hsw:Hsw_3135"/>
<sequence length="441" mass="48588">MKNTFRFLTLTALLATATLTGCNDKLDIEPVDRIDSAKALNTSADVEAALVGAYSALSSNRLYAGYIQFTSELLGDAGEISFVGTFTQPREYIQKTVITNNTFAAGTWLDAYQTINIANNVLANIDKVSTARRDRVEGEARFIRAALYFELVRLYAKDWSNGSPQANPGVPLVLSPTLTLGATNQVARNTVAEVYTQVLSDLTTAEAKLPVTNGFFATRGAAAGMLSRVYLQQRRYAEAAQAANRVITSNRYSLTGTYAEEFTTTTNTSEDIFAIQITSQDGINDLNTYFSPAQRGDIEVQEDHLNLYEADDERGAFFDDVYTLKFDNQYGNVKVMRLAELYLTRAEANLRAGTTLGATPLADVNRIRARAGLSALTSVTLVDILKERRLELAFEGFRLWDAKRNNETVGTLAATDDRLVLPIPQRERDVNPTLVQNPGYN</sequence>
<dbReference type="PROSITE" id="PS51257">
    <property type="entry name" value="PROKAR_LIPOPROTEIN"/>
    <property type="match status" value="1"/>
</dbReference>
<dbReference type="EMBL" id="CP007145">
    <property type="protein sequence ID" value="AHJ98730.1"/>
    <property type="molecule type" value="Genomic_DNA"/>
</dbReference>
<keyword evidence="4" id="KW-0472">Membrane</keyword>
<comment type="similarity">
    <text evidence="2">Belongs to the SusD family.</text>
</comment>
<evidence type="ECO:0000256" key="3">
    <source>
        <dbReference type="ARBA" id="ARBA00022729"/>
    </source>
</evidence>
<dbReference type="eggNOG" id="COG3193">
    <property type="taxonomic scope" value="Bacteria"/>
</dbReference>
<dbReference type="RefSeq" id="WP_044002840.1">
    <property type="nucleotide sequence ID" value="NZ_CP007145.1"/>
</dbReference>
<keyword evidence="5" id="KW-0998">Cell outer membrane</keyword>
<dbReference type="STRING" id="1227739.Hsw_3135"/>
<dbReference type="Proteomes" id="UP000019423">
    <property type="component" value="Chromosome"/>
</dbReference>
<dbReference type="Gene3D" id="1.25.40.390">
    <property type="match status" value="1"/>
</dbReference>
<dbReference type="GO" id="GO:0009279">
    <property type="term" value="C:cell outer membrane"/>
    <property type="evidence" value="ECO:0007669"/>
    <property type="project" value="UniProtKB-SubCell"/>
</dbReference>
<accession>W8FAJ8</accession>
<feature type="domain" description="RagB/SusD" evidence="6">
    <location>
        <begin position="325"/>
        <end position="409"/>
    </location>
</feature>
<dbReference type="OrthoDB" id="9792139at2"/>
<proteinExistence type="inferred from homology"/>
<dbReference type="InterPro" id="IPR012944">
    <property type="entry name" value="SusD_RagB_dom"/>
</dbReference>
<name>W8FAJ8_9BACT</name>
<organism evidence="8 9">
    <name type="scientific">Hymenobacter swuensis DY53</name>
    <dbReference type="NCBI Taxonomy" id="1227739"/>
    <lineage>
        <taxon>Bacteria</taxon>
        <taxon>Pseudomonadati</taxon>
        <taxon>Bacteroidota</taxon>
        <taxon>Cytophagia</taxon>
        <taxon>Cytophagales</taxon>
        <taxon>Hymenobacteraceae</taxon>
        <taxon>Hymenobacter</taxon>
    </lineage>
</organism>
<comment type="subcellular location">
    <subcellularLocation>
        <location evidence="1">Cell outer membrane</location>
    </subcellularLocation>
</comment>
<dbReference type="AlphaFoldDB" id="W8FAJ8"/>
<feature type="domain" description="SusD-like N-terminal" evidence="7">
    <location>
        <begin position="42"/>
        <end position="231"/>
    </location>
</feature>
<protein>
    <recommendedName>
        <fullName evidence="10">RagB/SusD domain-containing protein</fullName>
    </recommendedName>
</protein>
<keyword evidence="3" id="KW-0732">Signal</keyword>
<evidence type="ECO:0008006" key="10">
    <source>
        <dbReference type="Google" id="ProtNLM"/>
    </source>
</evidence>
<evidence type="ECO:0000256" key="5">
    <source>
        <dbReference type="ARBA" id="ARBA00023237"/>
    </source>
</evidence>
<dbReference type="InterPro" id="IPR033985">
    <property type="entry name" value="SusD-like_N"/>
</dbReference>
<dbReference type="HOGENOM" id="CLU_015553_3_5_10"/>
<dbReference type="Pfam" id="PF14322">
    <property type="entry name" value="SusD-like_3"/>
    <property type="match status" value="1"/>
</dbReference>
<gene>
    <name evidence="8" type="ORF">Hsw_3135</name>
</gene>
<reference evidence="8 9" key="1">
    <citation type="submission" date="2014-01" db="EMBL/GenBank/DDBJ databases">
        <title>Complete genome sequence of ionizing-radiation resistance bacterium Hymenobacter swuensis DY53.</title>
        <authorList>
            <person name="Jung J.-H."/>
            <person name="Jeong S.-W."/>
            <person name="Joe M.-H."/>
            <person name="Cho y.-j."/>
            <person name="Kim M.-K."/>
            <person name="Lim S.-Y."/>
        </authorList>
    </citation>
    <scope>NUCLEOTIDE SEQUENCE [LARGE SCALE GENOMIC DNA]</scope>
    <source>
        <strain evidence="8 9">DY53</strain>
    </source>
</reference>
<keyword evidence="9" id="KW-1185">Reference proteome</keyword>
<dbReference type="InterPro" id="IPR011990">
    <property type="entry name" value="TPR-like_helical_dom_sf"/>
</dbReference>
<evidence type="ECO:0000313" key="8">
    <source>
        <dbReference type="EMBL" id="AHJ98730.1"/>
    </source>
</evidence>
<evidence type="ECO:0000259" key="6">
    <source>
        <dbReference type="Pfam" id="PF07980"/>
    </source>
</evidence>
<dbReference type="SUPFAM" id="SSF48452">
    <property type="entry name" value="TPR-like"/>
    <property type="match status" value="1"/>
</dbReference>